<reference evidence="5 7" key="2">
    <citation type="journal article" date="2013" name="Nature">
        <title>Insights into bilaterian evolution from three spiralian genomes.</title>
        <authorList>
            <person name="Simakov O."/>
            <person name="Marletaz F."/>
            <person name="Cho S.J."/>
            <person name="Edsinger-Gonzales E."/>
            <person name="Havlak P."/>
            <person name="Hellsten U."/>
            <person name="Kuo D.H."/>
            <person name="Larsson T."/>
            <person name="Lv J."/>
            <person name="Arendt D."/>
            <person name="Savage R."/>
            <person name="Osoegawa K."/>
            <person name="de Jong P."/>
            <person name="Grimwood J."/>
            <person name="Chapman J.A."/>
            <person name="Shapiro H."/>
            <person name="Aerts A."/>
            <person name="Otillar R.P."/>
            <person name="Terry A.Y."/>
            <person name="Boore J.L."/>
            <person name="Grigoriev I.V."/>
            <person name="Lindberg D.R."/>
            <person name="Seaver E.C."/>
            <person name="Weisblat D.A."/>
            <person name="Putnam N.H."/>
            <person name="Rokhsar D.S."/>
        </authorList>
    </citation>
    <scope>NUCLEOTIDE SEQUENCE</scope>
</reference>
<dbReference type="EnsemblMetazoa" id="HelroT84950">
    <property type="protein sequence ID" value="HelroP84950"/>
    <property type="gene ID" value="HelroG84950"/>
</dbReference>
<evidence type="ECO:0000313" key="7">
    <source>
        <dbReference type="Proteomes" id="UP000015101"/>
    </source>
</evidence>
<evidence type="ECO:0000256" key="2">
    <source>
        <dbReference type="ARBA" id="ARBA00007267"/>
    </source>
</evidence>
<dbReference type="EMBL" id="KB097222">
    <property type="protein sequence ID" value="ESN98082.1"/>
    <property type="molecule type" value="Genomic_DNA"/>
</dbReference>
<reference evidence="6" key="3">
    <citation type="submission" date="2015-06" db="UniProtKB">
        <authorList>
            <consortium name="EnsemblMetazoa"/>
        </authorList>
    </citation>
    <scope>IDENTIFICATION</scope>
</reference>
<evidence type="ECO:0000259" key="4">
    <source>
        <dbReference type="PROSITE" id="PS51634"/>
    </source>
</evidence>
<dbReference type="HOGENOM" id="CLU_096255_0_0_1"/>
<evidence type="ECO:0000313" key="6">
    <source>
        <dbReference type="EnsemblMetazoa" id="HelroP84950"/>
    </source>
</evidence>
<protein>
    <recommendedName>
        <fullName evidence="4">CRC domain-containing protein</fullName>
    </recommendedName>
</protein>
<dbReference type="STRING" id="6412.T1G5Q8"/>
<dbReference type="GO" id="GO:0005634">
    <property type="term" value="C:nucleus"/>
    <property type="evidence" value="ECO:0000318"/>
    <property type="project" value="GO_Central"/>
</dbReference>
<dbReference type="PANTHER" id="PTHR12446:SF34">
    <property type="entry name" value="PROTEIN LIN-54 HOMOLOG"/>
    <property type="match status" value="1"/>
</dbReference>
<sequence>ESSLRQRKPCNCTKSQCLKLYCECFANGEFCKDCNCCNCANNLQHEEERTRAVKSCIERNPHAFHPKIVKGGVARHHNKGCNCKRSGCLKNYCECYEAKILCSKMCRCVGCRNFEESSDRQKLMQLADAAEVRVQQQTAAENKLSMQILGNTPVKHQTLSINGQRPPFTFVTLDVIEAVSSCLIAEADDNQLSEVMQERQVLEEFGRCLFQIIEMASKTRGLLF</sequence>
<dbReference type="Pfam" id="PF03638">
    <property type="entry name" value="TCR"/>
    <property type="match status" value="2"/>
</dbReference>
<evidence type="ECO:0000313" key="5">
    <source>
        <dbReference type="EMBL" id="ESN98082.1"/>
    </source>
</evidence>
<dbReference type="eggNOG" id="KOG1171">
    <property type="taxonomic scope" value="Eukaryota"/>
</dbReference>
<feature type="domain" description="CRC" evidence="4">
    <location>
        <begin position="6"/>
        <end position="116"/>
    </location>
</feature>
<dbReference type="GO" id="GO:0006355">
    <property type="term" value="P:regulation of DNA-templated transcription"/>
    <property type="evidence" value="ECO:0000318"/>
    <property type="project" value="GO_Central"/>
</dbReference>
<dbReference type="AlphaFoldDB" id="T1G5Q8"/>
<keyword evidence="3" id="KW-0539">Nucleus</keyword>
<name>T1G5Q8_HELRO</name>
<accession>T1G5Q8</accession>
<dbReference type="InParanoid" id="T1G5Q8"/>
<dbReference type="Proteomes" id="UP000015101">
    <property type="component" value="Unassembled WGS sequence"/>
</dbReference>
<dbReference type="InterPro" id="IPR005172">
    <property type="entry name" value="CRC"/>
</dbReference>
<gene>
    <name evidence="6" type="primary">20216405</name>
    <name evidence="5" type="ORF">HELRODRAFT_84950</name>
</gene>
<comment type="similarity">
    <text evidence="2">Belongs to the lin-54 family.</text>
</comment>
<dbReference type="GeneID" id="20216405"/>
<reference evidence="7" key="1">
    <citation type="submission" date="2012-12" db="EMBL/GenBank/DDBJ databases">
        <authorList>
            <person name="Hellsten U."/>
            <person name="Grimwood J."/>
            <person name="Chapman J.A."/>
            <person name="Shapiro H."/>
            <person name="Aerts A."/>
            <person name="Otillar R.P."/>
            <person name="Terry A.Y."/>
            <person name="Boore J.L."/>
            <person name="Simakov O."/>
            <person name="Marletaz F."/>
            <person name="Cho S.-J."/>
            <person name="Edsinger-Gonzales E."/>
            <person name="Havlak P."/>
            <person name="Kuo D.-H."/>
            <person name="Larsson T."/>
            <person name="Lv J."/>
            <person name="Arendt D."/>
            <person name="Savage R."/>
            <person name="Osoegawa K."/>
            <person name="de Jong P."/>
            <person name="Lindberg D.R."/>
            <person name="Seaver E.C."/>
            <person name="Weisblat D.A."/>
            <person name="Putnam N.H."/>
            <person name="Grigoriev I.V."/>
            <person name="Rokhsar D.S."/>
        </authorList>
    </citation>
    <scope>NUCLEOTIDE SEQUENCE</scope>
</reference>
<dbReference type="KEGG" id="hro:HELRODRAFT_84950"/>
<proteinExistence type="inferred from homology"/>
<evidence type="ECO:0000256" key="3">
    <source>
        <dbReference type="ARBA" id="ARBA00023242"/>
    </source>
</evidence>
<keyword evidence="7" id="KW-1185">Reference proteome</keyword>
<dbReference type="PROSITE" id="PS51634">
    <property type="entry name" value="CRC"/>
    <property type="match status" value="1"/>
</dbReference>
<evidence type="ECO:0000256" key="1">
    <source>
        <dbReference type="ARBA" id="ARBA00004123"/>
    </source>
</evidence>
<dbReference type="InterPro" id="IPR028307">
    <property type="entry name" value="Lin-54_fam"/>
</dbReference>
<organism evidence="6 7">
    <name type="scientific">Helobdella robusta</name>
    <name type="common">Californian leech</name>
    <dbReference type="NCBI Taxonomy" id="6412"/>
    <lineage>
        <taxon>Eukaryota</taxon>
        <taxon>Metazoa</taxon>
        <taxon>Spiralia</taxon>
        <taxon>Lophotrochozoa</taxon>
        <taxon>Annelida</taxon>
        <taxon>Clitellata</taxon>
        <taxon>Hirudinea</taxon>
        <taxon>Rhynchobdellida</taxon>
        <taxon>Glossiphoniidae</taxon>
        <taxon>Helobdella</taxon>
    </lineage>
</organism>
<dbReference type="OMA" id="NIEHEME"/>
<dbReference type="OrthoDB" id="6283463at2759"/>
<dbReference type="RefSeq" id="XP_009023725.1">
    <property type="nucleotide sequence ID" value="XM_009025477.1"/>
</dbReference>
<comment type="subcellular location">
    <subcellularLocation>
        <location evidence="1">Nucleus</location>
    </subcellularLocation>
</comment>
<dbReference type="EMBL" id="AMQM01006014">
    <property type="status" value="NOT_ANNOTATED_CDS"/>
    <property type="molecule type" value="Genomic_DNA"/>
</dbReference>
<dbReference type="PANTHER" id="PTHR12446">
    <property type="entry name" value="TESMIN/TSO1-RELATED"/>
    <property type="match status" value="1"/>
</dbReference>
<dbReference type="SMART" id="SM01114">
    <property type="entry name" value="CXC"/>
    <property type="match status" value="2"/>
</dbReference>
<dbReference type="CTD" id="20216405"/>
<dbReference type="InterPro" id="IPR033467">
    <property type="entry name" value="Tesmin/TSO1-like_CXC"/>
</dbReference>